<keyword evidence="1" id="KW-1133">Transmembrane helix</keyword>
<protein>
    <submittedName>
        <fullName evidence="2">Uncharacterized protein</fullName>
    </submittedName>
</protein>
<feature type="transmembrane region" description="Helical" evidence="1">
    <location>
        <begin position="81"/>
        <end position="103"/>
    </location>
</feature>
<dbReference type="RefSeq" id="WP_268007234.1">
    <property type="nucleotide sequence ID" value="NZ_CP104067.1"/>
</dbReference>
<organism evidence="2 3">
    <name type="scientific">Alicyclobacillus fastidiosus</name>
    <dbReference type="NCBI Taxonomy" id="392011"/>
    <lineage>
        <taxon>Bacteria</taxon>
        <taxon>Bacillati</taxon>
        <taxon>Bacillota</taxon>
        <taxon>Bacilli</taxon>
        <taxon>Bacillales</taxon>
        <taxon>Alicyclobacillaceae</taxon>
        <taxon>Alicyclobacillus</taxon>
    </lineage>
</organism>
<name>A0ABY6ZKA6_9BACL</name>
<evidence type="ECO:0000313" key="2">
    <source>
        <dbReference type="EMBL" id="WAH43350.1"/>
    </source>
</evidence>
<evidence type="ECO:0000256" key="1">
    <source>
        <dbReference type="SAM" id="Phobius"/>
    </source>
</evidence>
<keyword evidence="3" id="KW-1185">Reference proteome</keyword>
<dbReference type="Proteomes" id="UP001164761">
    <property type="component" value="Chromosome"/>
</dbReference>
<proteinExistence type="predicted"/>
<gene>
    <name evidence="2" type="ORF">NZD89_08145</name>
</gene>
<keyword evidence="1" id="KW-0812">Transmembrane</keyword>
<evidence type="ECO:0000313" key="3">
    <source>
        <dbReference type="Proteomes" id="UP001164761"/>
    </source>
</evidence>
<accession>A0ABY6ZKA6</accession>
<keyword evidence="1" id="KW-0472">Membrane</keyword>
<reference evidence="2" key="1">
    <citation type="submission" date="2022-08" db="EMBL/GenBank/DDBJ databases">
        <title>Alicyclobacillus fastidiosus DSM 17978, complete genome.</title>
        <authorList>
            <person name="Wang Q."/>
            <person name="Cai R."/>
            <person name="Wang Z."/>
        </authorList>
    </citation>
    <scope>NUCLEOTIDE SEQUENCE</scope>
    <source>
        <strain evidence="2">DSM 17978</strain>
    </source>
</reference>
<feature type="transmembrane region" description="Helical" evidence="1">
    <location>
        <begin position="55"/>
        <end position="75"/>
    </location>
</feature>
<sequence>MRQASGLSGLLSVISRYNIAIAPEHRTQADHTYGGSEKMVAMYDPLAVMNMRERVALVLLGAVCFACVLFLAFLVVRFFLFLVALCLVAVLLALFFQACLPAFRRKKTFRKSKSRRPRR</sequence>
<dbReference type="EMBL" id="CP104067">
    <property type="protein sequence ID" value="WAH43350.1"/>
    <property type="molecule type" value="Genomic_DNA"/>
</dbReference>